<dbReference type="RefSeq" id="WP_034553419.1">
    <property type="nucleotide sequence ID" value="NZ_JRPC02000003.1"/>
</dbReference>
<protein>
    <submittedName>
        <fullName evidence="2">Thiamine phosphate synthase</fullName>
    </submittedName>
</protein>
<dbReference type="SUPFAM" id="SSF51391">
    <property type="entry name" value="Thiamin phosphate synthase"/>
    <property type="match status" value="1"/>
</dbReference>
<dbReference type="AlphaFoldDB" id="A0A4V6I6S5"/>
<gene>
    <name evidence="2" type="ORF">LS72_001640</name>
</gene>
<accession>A0A4V6I6S5</accession>
<proteinExistence type="predicted"/>
<dbReference type="GO" id="GO:0009228">
    <property type="term" value="P:thiamine biosynthetic process"/>
    <property type="evidence" value="ECO:0007669"/>
    <property type="project" value="UniProtKB-KW"/>
</dbReference>
<evidence type="ECO:0000313" key="3">
    <source>
        <dbReference type="Proteomes" id="UP000029920"/>
    </source>
</evidence>
<dbReference type="InterPro" id="IPR013785">
    <property type="entry name" value="Aldolase_TIM"/>
</dbReference>
<dbReference type="EMBL" id="JRPC02000003">
    <property type="protein sequence ID" value="TLE16814.1"/>
    <property type="molecule type" value="Genomic_DNA"/>
</dbReference>
<evidence type="ECO:0000259" key="1">
    <source>
        <dbReference type="Pfam" id="PF02581"/>
    </source>
</evidence>
<reference evidence="2 3" key="1">
    <citation type="journal article" date="2014" name="Genome Announc.">
        <title>Draft genome sequences of eight enterohepatic helicobacter species isolated from both laboratory and wild rodents.</title>
        <authorList>
            <person name="Sheh A."/>
            <person name="Shen Z."/>
            <person name="Fox J.G."/>
        </authorList>
    </citation>
    <scope>NUCLEOTIDE SEQUENCE [LARGE SCALE GENOMIC DNA]</scope>
    <source>
        <strain evidence="2 3">MIT-03-7007</strain>
    </source>
</reference>
<evidence type="ECO:0000313" key="2">
    <source>
        <dbReference type="EMBL" id="TLE16814.1"/>
    </source>
</evidence>
<comment type="caution">
    <text evidence="2">The sequence shown here is derived from an EMBL/GenBank/DDBJ whole genome shotgun (WGS) entry which is preliminary data.</text>
</comment>
<dbReference type="Proteomes" id="UP000029920">
    <property type="component" value="Unassembled WGS sequence"/>
</dbReference>
<dbReference type="InterPro" id="IPR022998">
    <property type="entry name" value="ThiamineP_synth_TenI"/>
</dbReference>
<dbReference type="Gene3D" id="3.20.20.70">
    <property type="entry name" value="Aldolase class I"/>
    <property type="match status" value="1"/>
</dbReference>
<dbReference type="Pfam" id="PF02581">
    <property type="entry name" value="TMP-TENI"/>
    <property type="match status" value="1"/>
</dbReference>
<dbReference type="CDD" id="cd00564">
    <property type="entry name" value="TMP_TenI"/>
    <property type="match status" value="1"/>
</dbReference>
<sequence length="188" mass="21353">MRKIIKAYLITSPTLYPTTPLEFDTFYKKILDTHKIDFACYRDKTLAFNPKLLEVFLRLNQSYKIPSLINSNFELGMCFGFDGLHCNASQMDLILEAKRKFSLVFFSAHTKEILKKADLLGVNGITISPIFKTPNKGEPLGVEFLNTFKLEDYKAEIFALGGIISSQTLSKIATTPIKSFASIRYFLN</sequence>
<organism evidence="2 3">
    <name type="scientific">Helicobacter apodemus</name>
    <dbReference type="NCBI Taxonomy" id="135569"/>
    <lineage>
        <taxon>Bacteria</taxon>
        <taxon>Pseudomonadati</taxon>
        <taxon>Campylobacterota</taxon>
        <taxon>Epsilonproteobacteria</taxon>
        <taxon>Campylobacterales</taxon>
        <taxon>Helicobacteraceae</taxon>
        <taxon>Helicobacter</taxon>
    </lineage>
</organism>
<dbReference type="InterPro" id="IPR036206">
    <property type="entry name" value="ThiamineP_synth_sf"/>
</dbReference>
<keyword evidence="3" id="KW-1185">Reference proteome</keyword>
<feature type="domain" description="Thiamine phosphate synthase/TenI" evidence="1">
    <location>
        <begin position="8"/>
        <end position="184"/>
    </location>
</feature>
<name>A0A4V6I6S5_9HELI</name>